<evidence type="ECO:0000256" key="4">
    <source>
        <dbReference type="ARBA" id="ARBA00022692"/>
    </source>
</evidence>
<dbReference type="PANTHER" id="PTHR35093">
    <property type="entry name" value="OUTER MEMBRANE PROTEIN NMB0088-RELATED"/>
    <property type="match status" value="1"/>
</dbReference>
<evidence type="ECO:0000256" key="8">
    <source>
        <dbReference type="SAM" id="SignalP"/>
    </source>
</evidence>
<sequence>MNNYKLATTAAVALLSPAVYAGYGTIGIGYGGESYAMAGADVARADSGLGASVNPAGLSRIEQGNLGMYGEVFHFTGWEHQDDLGNDQRVTQLTATAFGFGYGQRLSDNLVAGVVMMGQGGIGLEHKDLLTSAGNRDELSTMVGVFRISPSIAWQYSPALSLGASMGLNYSSATQKIFPNTSIAPDQQQPGFPGMKLDGMESWTLSYRLGMLYELNQAVTLGLAYGSKTKIHLDGGDAVVNYEAFDAFGNQRVRYRNAELKGLALPQELVVGASWQVSERWELAAEIVWLDWSKAMAESELRVSDPQTDNQNVQDFAANIVAVTPMKLKDHYPVAIAARYQLDDKSHLMGGISYAKSPLPPENAAPLFAIMTEVHLTAGYSRRLDDKWTMVATTFYIPENEVNYQNKGLPLGNRAREKVEGWDFTFTLERDW</sequence>
<evidence type="ECO:0000256" key="5">
    <source>
        <dbReference type="ARBA" id="ARBA00022729"/>
    </source>
</evidence>
<dbReference type="Proteomes" id="UP000765845">
    <property type="component" value="Unassembled WGS sequence"/>
</dbReference>
<dbReference type="InterPro" id="IPR005017">
    <property type="entry name" value="OMPP1/FadL/TodX"/>
</dbReference>
<comment type="caution">
    <text evidence="9">The sequence shown here is derived from an EMBL/GenBank/DDBJ whole genome shotgun (WGS) entry which is preliminary data.</text>
</comment>
<evidence type="ECO:0000256" key="6">
    <source>
        <dbReference type="ARBA" id="ARBA00023136"/>
    </source>
</evidence>
<dbReference type="PANTHER" id="PTHR35093:SF8">
    <property type="entry name" value="OUTER MEMBRANE PROTEIN NMB0088-RELATED"/>
    <property type="match status" value="1"/>
</dbReference>
<keyword evidence="5 8" id="KW-0732">Signal</keyword>
<evidence type="ECO:0008006" key="11">
    <source>
        <dbReference type="Google" id="ProtNLM"/>
    </source>
</evidence>
<evidence type="ECO:0000313" key="10">
    <source>
        <dbReference type="Proteomes" id="UP000765845"/>
    </source>
</evidence>
<keyword evidence="7" id="KW-0998">Cell outer membrane</keyword>
<evidence type="ECO:0000313" key="9">
    <source>
        <dbReference type="EMBL" id="NKI16411.1"/>
    </source>
</evidence>
<name>A0ABX1GBV1_9GAMM</name>
<dbReference type="RefSeq" id="WP_168448934.1">
    <property type="nucleotide sequence ID" value="NZ_JAAWWK010000001.1"/>
</dbReference>
<comment type="subcellular location">
    <subcellularLocation>
        <location evidence="1">Cell outer membrane</location>
        <topology evidence="1">Multi-pass membrane protein</topology>
    </subcellularLocation>
</comment>
<dbReference type="SUPFAM" id="SSF56935">
    <property type="entry name" value="Porins"/>
    <property type="match status" value="1"/>
</dbReference>
<keyword evidence="3" id="KW-1134">Transmembrane beta strand</keyword>
<keyword evidence="4" id="KW-0812">Transmembrane</keyword>
<organism evidence="9 10">
    <name type="scientific">Spongiibacter thalassae</name>
    <dbReference type="NCBI Taxonomy" id="2721624"/>
    <lineage>
        <taxon>Bacteria</taxon>
        <taxon>Pseudomonadati</taxon>
        <taxon>Pseudomonadota</taxon>
        <taxon>Gammaproteobacteria</taxon>
        <taxon>Cellvibrionales</taxon>
        <taxon>Spongiibacteraceae</taxon>
        <taxon>Spongiibacter</taxon>
    </lineage>
</organism>
<evidence type="ECO:0000256" key="7">
    <source>
        <dbReference type="ARBA" id="ARBA00023237"/>
    </source>
</evidence>
<feature type="signal peptide" evidence="8">
    <location>
        <begin position="1"/>
        <end position="21"/>
    </location>
</feature>
<dbReference type="Gene3D" id="2.40.160.60">
    <property type="entry name" value="Outer membrane protein transport protein (OMPP1/FadL/TodX)"/>
    <property type="match status" value="1"/>
</dbReference>
<proteinExistence type="inferred from homology"/>
<evidence type="ECO:0000256" key="3">
    <source>
        <dbReference type="ARBA" id="ARBA00022452"/>
    </source>
</evidence>
<feature type="chain" id="PRO_5045971579" description="Outer membrane protein transport protein (OMPP1/FadL/TodX)" evidence="8">
    <location>
        <begin position="22"/>
        <end position="432"/>
    </location>
</feature>
<evidence type="ECO:0000256" key="2">
    <source>
        <dbReference type="ARBA" id="ARBA00008163"/>
    </source>
</evidence>
<keyword evidence="10" id="KW-1185">Reference proteome</keyword>
<dbReference type="EMBL" id="JAAWWK010000001">
    <property type="protein sequence ID" value="NKI16411.1"/>
    <property type="molecule type" value="Genomic_DNA"/>
</dbReference>
<gene>
    <name evidence="9" type="ORF">HCU74_03150</name>
</gene>
<evidence type="ECO:0000256" key="1">
    <source>
        <dbReference type="ARBA" id="ARBA00004571"/>
    </source>
</evidence>
<reference evidence="9 10" key="1">
    <citation type="submission" date="2020-04" db="EMBL/GenBank/DDBJ databases">
        <authorList>
            <person name="Yoon J."/>
        </authorList>
    </citation>
    <scope>NUCLEOTIDE SEQUENCE [LARGE SCALE GENOMIC DNA]</scope>
    <source>
        <strain evidence="9 10">KMU-166</strain>
    </source>
</reference>
<accession>A0ABX1GBV1</accession>
<comment type="similarity">
    <text evidence="2">Belongs to the OmpP1/FadL family.</text>
</comment>
<dbReference type="Pfam" id="PF03349">
    <property type="entry name" value="Toluene_X"/>
    <property type="match status" value="1"/>
</dbReference>
<keyword evidence="6" id="KW-0472">Membrane</keyword>
<protein>
    <recommendedName>
        <fullName evidence="11">Outer membrane protein transport protein (OMPP1/FadL/TodX)</fullName>
    </recommendedName>
</protein>